<dbReference type="PROSITE" id="PS50126">
    <property type="entry name" value="S1"/>
    <property type="match status" value="1"/>
</dbReference>
<dbReference type="InterPro" id="IPR006641">
    <property type="entry name" value="YqgF/RNaseH-like_dom"/>
</dbReference>
<feature type="compositionally biased region" description="Low complexity" evidence="2">
    <location>
        <begin position="752"/>
        <end position="762"/>
    </location>
</feature>
<dbReference type="FunFam" id="3.30.420.140:FF:000001">
    <property type="entry name" value="RNA-binding transcriptional accessory protein"/>
    <property type="match status" value="1"/>
</dbReference>
<feature type="compositionally biased region" description="Gly residues" evidence="2">
    <location>
        <begin position="778"/>
        <end position="805"/>
    </location>
</feature>
<dbReference type="GO" id="GO:0005737">
    <property type="term" value="C:cytoplasm"/>
    <property type="evidence" value="ECO:0007669"/>
    <property type="project" value="UniProtKB-ARBA"/>
</dbReference>
<dbReference type="FunFam" id="2.40.50.140:FF:000051">
    <property type="entry name" value="RNA-binding transcriptional accessory protein"/>
    <property type="match status" value="1"/>
</dbReference>
<dbReference type="Gene3D" id="1.10.150.310">
    <property type="entry name" value="Tex RuvX-like domain-like"/>
    <property type="match status" value="1"/>
</dbReference>
<dbReference type="RefSeq" id="WP_337918395.1">
    <property type="nucleotide sequence ID" value="NZ_BAABJL010000005.1"/>
</dbReference>
<dbReference type="AlphaFoldDB" id="A0A927REL2"/>
<dbReference type="InterPro" id="IPR023323">
    <property type="entry name" value="Tex-like_dom_sf"/>
</dbReference>
<organism evidence="4 5">
    <name type="scientific">Actinopolymorpha pittospori</name>
    <dbReference type="NCBI Taxonomy" id="648752"/>
    <lineage>
        <taxon>Bacteria</taxon>
        <taxon>Bacillati</taxon>
        <taxon>Actinomycetota</taxon>
        <taxon>Actinomycetes</taxon>
        <taxon>Propionibacteriales</taxon>
        <taxon>Actinopolymorphaceae</taxon>
        <taxon>Actinopolymorpha</taxon>
    </lineage>
</organism>
<dbReference type="Gene3D" id="2.40.50.140">
    <property type="entry name" value="Nucleic acid-binding proteins"/>
    <property type="match status" value="1"/>
</dbReference>
<dbReference type="SUPFAM" id="SSF158832">
    <property type="entry name" value="Tex N-terminal region-like"/>
    <property type="match status" value="1"/>
</dbReference>
<dbReference type="Pfam" id="PF12836">
    <property type="entry name" value="HHH_3"/>
    <property type="match status" value="1"/>
</dbReference>
<accession>A0A927REL2</accession>
<evidence type="ECO:0000259" key="3">
    <source>
        <dbReference type="PROSITE" id="PS50126"/>
    </source>
</evidence>
<feature type="compositionally biased region" description="Basic and acidic residues" evidence="2">
    <location>
        <begin position="764"/>
        <end position="777"/>
    </location>
</feature>
<dbReference type="InterPro" id="IPR018974">
    <property type="entry name" value="Tex-like_N"/>
</dbReference>
<feature type="compositionally biased region" description="Basic and acidic residues" evidence="2">
    <location>
        <begin position="806"/>
        <end position="840"/>
    </location>
</feature>
<feature type="region of interest" description="Disordered" evidence="2">
    <location>
        <begin position="751"/>
        <end position="848"/>
    </location>
</feature>
<dbReference type="PROSITE" id="PS50889">
    <property type="entry name" value="S4"/>
    <property type="match status" value="1"/>
</dbReference>
<comment type="caution">
    <text evidence="4">The sequence shown here is derived from an EMBL/GenBank/DDBJ whole genome shotgun (WGS) entry which is preliminary data.</text>
</comment>
<dbReference type="InterPro" id="IPR023319">
    <property type="entry name" value="Tex-like_HTH_dom_sf"/>
</dbReference>
<dbReference type="EMBL" id="JADBEM010000001">
    <property type="protein sequence ID" value="MBE1612304.1"/>
    <property type="molecule type" value="Genomic_DNA"/>
</dbReference>
<protein>
    <recommendedName>
        <fullName evidence="3">S1 motif domain-containing protein</fullName>
    </recommendedName>
</protein>
<dbReference type="GO" id="GO:0003735">
    <property type="term" value="F:structural constituent of ribosome"/>
    <property type="evidence" value="ECO:0007669"/>
    <property type="project" value="TreeGrafter"/>
</dbReference>
<dbReference type="SUPFAM" id="SSF50249">
    <property type="entry name" value="Nucleic acid-binding proteins"/>
    <property type="match status" value="1"/>
</dbReference>
<dbReference type="InterPro" id="IPR012337">
    <property type="entry name" value="RNaseH-like_sf"/>
</dbReference>
<dbReference type="GO" id="GO:0006412">
    <property type="term" value="P:translation"/>
    <property type="evidence" value="ECO:0007669"/>
    <property type="project" value="TreeGrafter"/>
</dbReference>
<dbReference type="FunFam" id="1.10.10.650:FF:000001">
    <property type="entry name" value="S1 RNA-binding domain 1"/>
    <property type="match status" value="1"/>
</dbReference>
<dbReference type="GO" id="GO:0003729">
    <property type="term" value="F:mRNA binding"/>
    <property type="evidence" value="ECO:0007669"/>
    <property type="project" value="TreeGrafter"/>
</dbReference>
<reference evidence="4" key="1">
    <citation type="submission" date="2020-10" db="EMBL/GenBank/DDBJ databases">
        <title>Sequencing the genomes of 1000 actinobacteria strains.</title>
        <authorList>
            <person name="Klenk H.-P."/>
        </authorList>
    </citation>
    <scope>NUCLEOTIDE SEQUENCE</scope>
    <source>
        <strain evidence="4">DSM 45354</strain>
    </source>
</reference>
<evidence type="ECO:0000256" key="1">
    <source>
        <dbReference type="PROSITE-ProRule" id="PRU00182"/>
    </source>
</evidence>
<dbReference type="Pfam" id="PF16921">
    <property type="entry name" value="Tex_YqgF"/>
    <property type="match status" value="1"/>
</dbReference>
<dbReference type="Proteomes" id="UP000638648">
    <property type="component" value="Unassembled WGS sequence"/>
</dbReference>
<dbReference type="InterPro" id="IPR037027">
    <property type="entry name" value="YqgF/RNaseH-like_dom_sf"/>
</dbReference>
<dbReference type="Pfam" id="PF09371">
    <property type="entry name" value="Tex_N"/>
    <property type="match status" value="1"/>
</dbReference>
<dbReference type="InterPro" id="IPR010994">
    <property type="entry name" value="RuvA_2-like"/>
</dbReference>
<dbReference type="InterPro" id="IPR041692">
    <property type="entry name" value="HHH_9"/>
</dbReference>
<keyword evidence="1" id="KW-0694">RNA-binding</keyword>
<keyword evidence="5" id="KW-1185">Reference proteome</keyword>
<dbReference type="PANTHER" id="PTHR10724">
    <property type="entry name" value="30S RIBOSOMAL PROTEIN S1"/>
    <property type="match status" value="1"/>
</dbReference>
<dbReference type="PANTHER" id="PTHR10724:SF10">
    <property type="entry name" value="S1 RNA-BINDING DOMAIN-CONTAINING PROTEIN 1"/>
    <property type="match status" value="1"/>
</dbReference>
<evidence type="ECO:0000313" key="5">
    <source>
        <dbReference type="Proteomes" id="UP000638648"/>
    </source>
</evidence>
<dbReference type="SMART" id="SM00316">
    <property type="entry name" value="S1"/>
    <property type="match status" value="1"/>
</dbReference>
<dbReference type="CDD" id="cd05685">
    <property type="entry name" value="S1_Tex"/>
    <property type="match status" value="1"/>
</dbReference>
<dbReference type="InterPro" id="IPR050437">
    <property type="entry name" value="Ribos_protein_bS1-like"/>
</dbReference>
<evidence type="ECO:0000256" key="2">
    <source>
        <dbReference type="SAM" id="MobiDB-lite"/>
    </source>
</evidence>
<dbReference type="InterPro" id="IPR044146">
    <property type="entry name" value="S1_Tex"/>
</dbReference>
<evidence type="ECO:0000313" key="4">
    <source>
        <dbReference type="EMBL" id="MBE1612304.1"/>
    </source>
</evidence>
<gene>
    <name evidence="4" type="ORF">HEB94_009152</name>
</gene>
<dbReference type="Pfam" id="PF00575">
    <property type="entry name" value="S1"/>
    <property type="match status" value="1"/>
</dbReference>
<dbReference type="InterPro" id="IPR003029">
    <property type="entry name" value="S1_domain"/>
</dbReference>
<sequence>MTTSTGSEVLPETAAPAAPRVVPAAAINQRIAEELGVREGQVRAAVDLLDGGATVPFIARYRKEVTGTLDDAQLRTLEERLRYLRELEERRGAVLDSIREQGKLDAALEAQILAADSKARLEDIYLPYKPKRRTKAQIAREAGLEPLADSLLGDPGLDPQEAASAYVDADKGVADQAAALDGARSILVERFAEDADLIGTLRELMWSRGRLVSKVREGKEEAGAKFADYFDFAEGFTSLPSHRVLAAFRGEKEEVLDLTLEPEERDGDELVPAGPTDFERRVAERFAITDQGRPADRWLADTVRWAWRTRILVHLGIDLRMRLRQAAEDDAVQVFAANLRDLLLAAPAGTRPTMGLDPGFRTGVKVAVVDSTGKVVATDTIYPHVPARRWDEALVTLARLARAHQVELIAIGNGTASRETDKLAEELIKAQPELKLTKVVVSEAGASVYSASAYASAELPDLDVSLRGAVSIARRLQDPLAELVKIDPKSIGVGQYQHDLAETKLSRSLTAVVEDCVNAVGVDVNTASAPLLTRVSGITESLAANIVTHRDATGPFRSRGALKDVPRLGPKAFEQCAGFLRIPAGDDPLDSSSVHPEAYPVVRRILESTGQELRAIIGNTAVLRAVKPTEFVDDTFGLPTVTDILSELEKPGRDPRPAFRTATFAEGVEELKDLIPGMVLEGAVTNVAAFGAFVDVGVHQDGLVHVSAMSKNFVKDPREVVKPGDIVRVKVLDVDIPRKRISLTLRLDDQVGGEAAAPARGNARGREREGGDPREGGPRGGGARTGGARGGGARTSGAAGGTAGGDGRDGRGRRGDARGARAGDGRGGRGGDTRGGRGGDTRGGAPDTALADALRRAGLVGDDKGSDGRGGKR</sequence>
<dbReference type="Pfam" id="PF22706">
    <property type="entry name" value="Tex_central_region"/>
    <property type="match status" value="1"/>
</dbReference>
<dbReference type="GO" id="GO:0006139">
    <property type="term" value="P:nucleobase-containing compound metabolic process"/>
    <property type="evidence" value="ECO:0007669"/>
    <property type="project" value="InterPro"/>
</dbReference>
<dbReference type="SUPFAM" id="SSF47781">
    <property type="entry name" value="RuvA domain 2-like"/>
    <property type="match status" value="2"/>
</dbReference>
<name>A0A927REL2_9ACTN</name>
<dbReference type="InterPro" id="IPR055179">
    <property type="entry name" value="Tex-like_central_region"/>
</dbReference>
<dbReference type="FunFam" id="1.10.150.310:FF:000001">
    <property type="entry name" value="RNA-binding transcriptional accessory protein"/>
    <property type="match status" value="1"/>
</dbReference>
<dbReference type="Pfam" id="PF17674">
    <property type="entry name" value="HHH_9"/>
    <property type="match status" value="1"/>
</dbReference>
<proteinExistence type="predicted"/>
<dbReference type="Gene3D" id="1.10.3500.10">
    <property type="entry name" value="Tex N-terminal region-like"/>
    <property type="match status" value="1"/>
</dbReference>
<dbReference type="InterPro" id="IPR032639">
    <property type="entry name" value="Tex_YqgF"/>
</dbReference>
<dbReference type="InterPro" id="IPR012340">
    <property type="entry name" value="NA-bd_OB-fold"/>
</dbReference>
<dbReference type="SUPFAM" id="SSF53098">
    <property type="entry name" value="Ribonuclease H-like"/>
    <property type="match status" value="1"/>
</dbReference>
<feature type="domain" description="S1 motif" evidence="3">
    <location>
        <begin position="677"/>
        <end position="746"/>
    </location>
</feature>
<dbReference type="Gene3D" id="3.30.420.140">
    <property type="entry name" value="YqgF/RNase H-like domain"/>
    <property type="match status" value="1"/>
</dbReference>
<dbReference type="Gene3D" id="1.10.10.650">
    <property type="entry name" value="RuvA domain 2-like"/>
    <property type="match status" value="1"/>
</dbReference>
<dbReference type="SMART" id="SM00732">
    <property type="entry name" value="YqgFc"/>
    <property type="match status" value="1"/>
</dbReference>